<evidence type="ECO:0000256" key="7">
    <source>
        <dbReference type="PROSITE-ProRule" id="PRU10060"/>
    </source>
</evidence>
<dbReference type="GO" id="GO:0030245">
    <property type="term" value="P:cellulose catabolic process"/>
    <property type="evidence" value="ECO:0007669"/>
    <property type="project" value="UniProtKB-KW"/>
</dbReference>
<keyword evidence="5 6" id="KW-0624">Polysaccharide degradation</keyword>
<dbReference type="PANTHER" id="PTHR22298">
    <property type="entry name" value="ENDO-1,4-BETA-GLUCANASE"/>
    <property type="match status" value="1"/>
</dbReference>
<dbReference type="CDD" id="cd02850">
    <property type="entry name" value="E_set_Cellulase_N"/>
    <property type="match status" value="1"/>
</dbReference>
<feature type="chain" id="PRO_5011332189" description="Endoglucanase" evidence="8">
    <location>
        <begin position="21"/>
        <end position="578"/>
    </location>
</feature>
<comment type="catalytic activity">
    <reaction evidence="8">
        <text>Endohydrolysis of (1-&gt;4)-beta-D-glucosidic linkages in cellulose, lichenin and cereal beta-D-glucans.</text>
        <dbReference type="EC" id="3.2.1.4"/>
    </reaction>
</comment>
<dbReference type="EC" id="3.2.1.4" evidence="8"/>
<dbReference type="PROSITE" id="PS00698">
    <property type="entry name" value="GH9_3"/>
    <property type="match status" value="1"/>
</dbReference>
<dbReference type="InterPro" id="IPR014756">
    <property type="entry name" value="Ig_E-set"/>
</dbReference>
<evidence type="ECO:0000313" key="12">
    <source>
        <dbReference type="Proteomes" id="UP000199391"/>
    </source>
</evidence>
<sequence>MKPPALAWLAALAAATTAAAEPAPAIRVNQLAFPPMAGKVAVVADGAATSFEVVRADDGKTVFKGALGAPLAWAPSAETVRLADFSALTAPGDYRVKLTGQPPSDRFAIRPRAYAGLNAAALKAFYFNRASAPLLPEHAGVYARPAGHMDDRVLVHASAASAARPEGTVISGAKGWYDAGDYNKYVTNSGISTYTLLAAYEHFPRYFERQRLNIPESGNGLPDVLNEALWNLEWMLTMQEPADGGVYHKLTNLGFDGMVMPHQATAPRYVIQKSTSATLNFAAVMAVASRVLKPYERQRPGLSARMLAAAEAAWLWARAHPAATFKNPPGVSTGDYGDEHLDDERAWAAAELYITTGKDAYYRAVKAESLPAATPSWSDVGGLAWMSLARHRDRLTPLADRKLIAARVDALAAGLASAWKASAYKVAMTEPDFVWGSNAVALNQAMMLLQGYRLNGRADYLHAAQSGLDYVLGRNATGYSFVTGFGARPPLHPHHRPSEADGVAAPVPGWLVGGPQPKQQDRKDCPVRYTSGLPALSYLDHLCSYASNEVTINWNAPLVYVTAALDELTPSASAPSPR</sequence>
<dbReference type="Proteomes" id="UP000199391">
    <property type="component" value="Unassembled WGS sequence"/>
</dbReference>
<dbReference type="STRING" id="1035707.SAMN05216552_101628"/>
<evidence type="ECO:0000256" key="3">
    <source>
        <dbReference type="ARBA" id="ARBA00023277"/>
    </source>
</evidence>
<feature type="domain" description="Glycoside hydrolase family 9" evidence="9">
    <location>
        <begin position="114"/>
        <end position="561"/>
    </location>
</feature>
<dbReference type="InterPro" id="IPR012341">
    <property type="entry name" value="6hp_glycosidase-like_sf"/>
</dbReference>
<keyword evidence="4 6" id="KW-0326">Glycosidase</keyword>
<dbReference type="EMBL" id="FPBO01000016">
    <property type="protein sequence ID" value="SFU94907.1"/>
    <property type="molecule type" value="Genomic_DNA"/>
</dbReference>
<dbReference type="Gene3D" id="2.60.40.10">
    <property type="entry name" value="Immunoglobulins"/>
    <property type="match status" value="1"/>
</dbReference>
<keyword evidence="2 6" id="KW-0378">Hydrolase</keyword>
<dbReference type="InterPro" id="IPR013783">
    <property type="entry name" value="Ig-like_fold"/>
</dbReference>
<dbReference type="InterPro" id="IPR008928">
    <property type="entry name" value="6-hairpin_glycosidase_sf"/>
</dbReference>
<dbReference type="InterPro" id="IPR018221">
    <property type="entry name" value="Glyco_hydro_9_His_AS"/>
</dbReference>
<evidence type="ECO:0000259" key="10">
    <source>
        <dbReference type="Pfam" id="PF02927"/>
    </source>
</evidence>
<evidence type="ECO:0000256" key="8">
    <source>
        <dbReference type="RuleBase" id="RU361166"/>
    </source>
</evidence>
<evidence type="ECO:0000256" key="2">
    <source>
        <dbReference type="ARBA" id="ARBA00022801"/>
    </source>
</evidence>
<evidence type="ECO:0000259" key="9">
    <source>
        <dbReference type="Pfam" id="PF00759"/>
    </source>
</evidence>
<keyword evidence="8" id="KW-0732">Signal</keyword>
<dbReference type="GO" id="GO:0008810">
    <property type="term" value="F:cellulase activity"/>
    <property type="evidence" value="ECO:0007669"/>
    <property type="project" value="UniProtKB-EC"/>
</dbReference>
<gene>
    <name evidence="11" type="ORF">SAMN05216552_101628</name>
</gene>
<dbReference type="RefSeq" id="WP_218164879.1">
    <property type="nucleotide sequence ID" value="NZ_FPBO01000016.1"/>
</dbReference>
<keyword evidence="3 6" id="KW-0119">Carbohydrate metabolism</keyword>
<dbReference type="SUPFAM" id="SSF81296">
    <property type="entry name" value="E set domains"/>
    <property type="match status" value="1"/>
</dbReference>
<dbReference type="PROSITE" id="PS00592">
    <property type="entry name" value="GH9_2"/>
    <property type="match status" value="1"/>
</dbReference>
<feature type="active site" evidence="7">
    <location>
        <position position="540"/>
    </location>
</feature>
<protein>
    <recommendedName>
        <fullName evidence="8">Endoglucanase</fullName>
        <ecNumber evidence="8">3.2.1.4</ecNumber>
    </recommendedName>
</protein>
<evidence type="ECO:0000256" key="1">
    <source>
        <dbReference type="ARBA" id="ARBA00007072"/>
    </source>
</evidence>
<evidence type="ECO:0000256" key="4">
    <source>
        <dbReference type="ARBA" id="ARBA00023295"/>
    </source>
</evidence>
<dbReference type="Pfam" id="PF00759">
    <property type="entry name" value="Glyco_hydro_9"/>
    <property type="match status" value="1"/>
</dbReference>
<dbReference type="InterPro" id="IPR004197">
    <property type="entry name" value="Cellulase_Ig-like"/>
</dbReference>
<keyword evidence="12" id="KW-1185">Reference proteome</keyword>
<evidence type="ECO:0000313" key="11">
    <source>
        <dbReference type="EMBL" id="SFU94907.1"/>
    </source>
</evidence>
<evidence type="ECO:0000256" key="5">
    <source>
        <dbReference type="ARBA" id="ARBA00023326"/>
    </source>
</evidence>
<dbReference type="SUPFAM" id="SSF48208">
    <property type="entry name" value="Six-hairpin glycosidases"/>
    <property type="match status" value="1"/>
</dbReference>
<reference evidence="12" key="1">
    <citation type="submission" date="2016-10" db="EMBL/GenBank/DDBJ databases">
        <authorList>
            <person name="Varghese N."/>
            <person name="Submissions S."/>
        </authorList>
    </citation>
    <scope>NUCLEOTIDE SEQUENCE [LARGE SCALE GENOMIC DNA]</scope>
    <source>
        <strain evidence="12">CGMCC 1.11014</strain>
    </source>
</reference>
<feature type="domain" description="Cellulase Ig-like" evidence="10">
    <location>
        <begin position="22"/>
        <end position="100"/>
    </location>
</feature>
<feature type="signal peptide" evidence="8">
    <location>
        <begin position="1"/>
        <end position="20"/>
    </location>
</feature>
<evidence type="ECO:0000256" key="6">
    <source>
        <dbReference type="PROSITE-ProRule" id="PRU10059"/>
    </source>
</evidence>
<feature type="active site" evidence="7">
    <location>
        <position position="549"/>
    </location>
</feature>
<accession>A0A1I7KBX3</accession>
<dbReference type="Gene3D" id="1.50.10.10">
    <property type="match status" value="1"/>
</dbReference>
<dbReference type="AlphaFoldDB" id="A0A1I7KBX3"/>
<comment type="similarity">
    <text evidence="1 6 8">Belongs to the glycosyl hydrolase 9 (cellulase E) family.</text>
</comment>
<feature type="active site" evidence="6">
    <location>
        <position position="494"/>
    </location>
</feature>
<dbReference type="InterPro" id="IPR033126">
    <property type="entry name" value="Glyco_hydro_9_Asp/Glu_AS"/>
</dbReference>
<dbReference type="Pfam" id="PF02927">
    <property type="entry name" value="CelD_N"/>
    <property type="match status" value="1"/>
</dbReference>
<proteinExistence type="inferred from homology"/>
<name>A0A1I7KBX3_9BURK</name>
<organism evidence="11 12">
    <name type="scientific">Pseudoduganella namucuonensis</name>
    <dbReference type="NCBI Taxonomy" id="1035707"/>
    <lineage>
        <taxon>Bacteria</taxon>
        <taxon>Pseudomonadati</taxon>
        <taxon>Pseudomonadota</taxon>
        <taxon>Betaproteobacteria</taxon>
        <taxon>Burkholderiales</taxon>
        <taxon>Oxalobacteraceae</taxon>
        <taxon>Telluria group</taxon>
        <taxon>Pseudoduganella</taxon>
    </lineage>
</organism>
<keyword evidence="8" id="KW-0136">Cellulose degradation</keyword>
<dbReference type="InterPro" id="IPR001701">
    <property type="entry name" value="Glyco_hydro_9"/>
</dbReference>